<evidence type="ECO:0000256" key="1">
    <source>
        <dbReference type="ARBA" id="ARBA00004141"/>
    </source>
</evidence>
<dbReference type="InterPro" id="IPR020846">
    <property type="entry name" value="MFS_dom"/>
</dbReference>
<dbReference type="InterPro" id="IPR005828">
    <property type="entry name" value="MFS_sugar_transport-like"/>
</dbReference>
<feature type="transmembrane region" description="Helical" evidence="7">
    <location>
        <begin position="230"/>
        <end position="256"/>
    </location>
</feature>
<evidence type="ECO:0000259" key="8">
    <source>
        <dbReference type="PROSITE" id="PS50850"/>
    </source>
</evidence>
<dbReference type="EMBL" id="JAKNSF020000242">
    <property type="protein sequence ID" value="KAK7705391.1"/>
    <property type="molecule type" value="Genomic_DNA"/>
</dbReference>
<keyword evidence="3 7" id="KW-0812">Transmembrane</keyword>
<name>A0ABR1NKL5_DIAER</name>
<dbReference type="InterPro" id="IPR036259">
    <property type="entry name" value="MFS_trans_sf"/>
</dbReference>
<keyword evidence="10" id="KW-1185">Reference proteome</keyword>
<feature type="transmembrane region" description="Helical" evidence="7">
    <location>
        <begin position="268"/>
        <end position="289"/>
    </location>
</feature>
<feature type="transmembrane region" description="Helical" evidence="7">
    <location>
        <begin position="141"/>
        <end position="164"/>
    </location>
</feature>
<organism evidence="9 10">
    <name type="scientific">Diaporthe eres</name>
    <name type="common">Phomopsis oblonga</name>
    <dbReference type="NCBI Taxonomy" id="83184"/>
    <lineage>
        <taxon>Eukaryota</taxon>
        <taxon>Fungi</taxon>
        <taxon>Dikarya</taxon>
        <taxon>Ascomycota</taxon>
        <taxon>Pezizomycotina</taxon>
        <taxon>Sordariomycetes</taxon>
        <taxon>Sordariomycetidae</taxon>
        <taxon>Diaporthales</taxon>
        <taxon>Diaporthaceae</taxon>
        <taxon>Diaporthe</taxon>
        <taxon>Diaporthe eres species complex</taxon>
    </lineage>
</organism>
<feature type="transmembrane region" description="Helical" evidence="7">
    <location>
        <begin position="108"/>
        <end position="129"/>
    </location>
</feature>
<feature type="transmembrane region" description="Helical" evidence="7">
    <location>
        <begin position="51"/>
        <end position="75"/>
    </location>
</feature>
<evidence type="ECO:0000256" key="6">
    <source>
        <dbReference type="SAM" id="MobiDB-lite"/>
    </source>
</evidence>
<protein>
    <recommendedName>
        <fullName evidence="8">Major facilitator superfamily (MFS) profile domain-containing protein</fullName>
    </recommendedName>
</protein>
<dbReference type="Proteomes" id="UP001430848">
    <property type="component" value="Unassembled WGS sequence"/>
</dbReference>
<feature type="transmembrane region" description="Helical" evidence="7">
    <location>
        <begin position="12"/>
        <end position="31"/>
    </location>
</feature>
<feature type="transmembrane region" description="Helical" evidence="7">
    <location>
        <begin position="82"/>
        <end position="102"/>
    </location>
</feature>
<keyword evidence="5 7" id="KW-0472">Membrane</keyword>
<evidence type="ECO:0000256" key="2">
    <source>
        <dbReference type="ARBA" id="ARBA00010992"/>
    </source>
</evidence>
<sequence length="483" mass="52732">MAILSFGPVASHVLILVVAMCNICILSYDAGMINNLNTVKPFVEHFQLNSVLTGLNSAIISAGCIFGGPMVGPIVDRWGRKAGLAVASCCIIFGVILQASAASAVQLIIGRFIIGFATLINGSVAPMWVMELASPKYRSILSSSTVVSVPFASFLVACIILGVFDKQSDWAWRGVMLGIDILARLHANGDRHNPMIVSEVQEILSALANEKQSDGGWKELVTPFPNLKRFGIAVLMNIFYQILGGNMILYFSSYVIANLGIKDKRTTIMINIFLLLWKACCSVGGIFLIDRIGARKPLNAHPENPGYAIGAIIVVALFLLAVSTSWMLLAYTYPNEILRYSQRAKGVVAAQSIGYAFSFLNLYTAPLAIESIAWRYYAINAGWNVGILAVVIWLFVETKGRTLEEMDELFDGTVHKDGVIVGQYSQQYSHTKLNQEDSIYLSSLPSGSLLTRTTSRDPNRSLLTTADSRDPNRSLLTPSDSRE</sequence>
<dbReference type="Pfam" id="PF00083">
    <property type="entry name" value="Sugar_tr"/>
    <property type="match status" value="3"/>
</dbReference>
<gene>
    <name evidence="9" type="ORF">SLS63_014154</name>
</gene>
<dbReference type="Gene3D" id="1.20.1250.20">
    <property type="entry name" value="MFS general substrate transporter like domains"/>
    <property type="match status" value="2"/>
</dbReference>
<dbReference type="SUPFAM" id="SSF103473">
    <property type="entry name" value="MFS general substrate transporter"/>
    <property type="match status" value="1"/>
</dbReference>
<feature type="transmembrane region" description="Helical" evidence="7">
    <location>
        <begin position="376"/>
        <end position="396"/>
    </location>
</feature>
<evidence type="ECO:0000256" key="5">
    <source>
        <dbReference type="ARBA" id="ARBA00023136"/>
    </source>
</evidence>
<comment type="similarity">
    <text evidence="2">Belongs to the major facilitator superfamily. Sugar transporter (TC 2.A.1.1) family.</text>
</comment>
<evidence type="ECO:0000256" key="4">
    <source>
        <dbReference type="ARBA" id="ARBA00022989"/>
    </source>
</evidence>
<feature type="region of interest" description="Disordered" evidence="6">
    <location>
        <begin position="450"/>
        <end position="483"/>
    </location>
</feature>
<dbReference type="PANTHER" id="PTHR48022:SF2">
    <property type="entry name" value="PLASTIDIC GLUCOSE TRANSPORTER 4"/>
    <property type="match status" value="1"/>
</dbReference>
<feature type="transmembrane region" description="Helical" evidence="7">
    <location>
        <begin position="346"/>
        <end position="364"/>
    </location>
</feature>
<evidence type="ECO:0000313" key="9">
    <source>
        <dbReference type="EMBL" id="KAK7705391.1"/>
    </source>
</evidence>
<feature type="domain" description="Major facilitator superfamily (MFS) profile" evidence="8">
    <location>
        <begin position="15"/>
        <end position="399"/>
    </location>
</feature>
<comment type="subcellular location">
    <subcellularLocation>
        <location evidence="1">Membrane</location>
        <topology evidence="1">Multi-pass membrane protein</topology>
    </subcellularLocation>
</comment>
<keyword evidence="4 7" id="KW-1133">Transmembrane helix</keyword>
<evidence type="ECO:0000256" key="3">
    <source>
        <dbReference type="ARBA" id="ARBA00022692"/>
    </source>
</evidence>
<reference evidence="9 10" key="1">
    <citation type="submission" date="2024-02" db="EMBL/GenBank/DDBJ databases">
        <title>De novo assembly and annotation of 12 fungi associated with fruit tree decline syndrome in Ontario, Canada.</title>
        <authorList>
            <person name="Sulman M."/>
            <person name="Ellouze W."/>
            <person name="Ilyukhin E."/>
        </authorList>
    </citation>
    <scope>NUCLEOTIDE SEQUENCE [LARGE SCALE GENOMIC DNA]</scope>
    <source>
        <strain evidence="9 10">M169</strain>
    </source>
</reference>
<evidence type="ECO:0000256" key="7">
    <source>
        <dbReference type="SAM" id="Phobius"/>
    </source>
</evidence>
<dbReference type="PROSITE" id="PS00216">
    <property type="entry name" value="SUGAR_TRANSPORT_1"/>
    <property type="match status" value="1"/>
</dbReference>
<dbReference type="PANTHER" id="PTHR48022">
    <property type="entry name" value="PLASTIDIC GLUCOSE TRANSPORTER 4"/>
    <property type="match status" value="1"/>
</dbReference>
<dbReference type="PROSITE" id="PS50850">
    <property type="entry name" value="MFS"/>
    <property type="match status" value="1"/>
</dbReference>
<evidence type="ECO:0000313" key="10">
    <source>
        <dbReference type="Proteomes" id="UP001430848"/>
    </source>
</evidence>
<feature type="transmembrane region" description="Helical" evidence="7">
    <location>
        <begin position="309"/>
        <end position="334"/>
    </location>
</feature>
<dbReference type="InterPro" id="IPR050360">
    <property type="entry name" value="MFS_Sugar_Transporters"/>
</dbReference>
<dbReference type="InterPro" id="IPR005829">
    <property type="entry name" value="Sugar_transporter_CS"/>
</dbReference>
<proteinExistence type="inferred from homology"/>
<feature type="compositionally biased region" description="Polar residues" evidence="6">
    <location>
        <begin position="474"/>
        <end position="483"/>
    </location>
</feature>
<accession>A0ABR1NKL5</accession>
<comment type="caution">
    <text evidence="9">The sequence shown here is derived from an EMBL/GenBank/DDBJ whole genome shotgun (WGS) entry which is preliminary data.</text>
</comment>